<dbReference type="PROSITE" id="PS51257">
    <property type="entry name" value="PROKAR_LIPOPROTEIN"/>
    <property type="match status" value="1"/>
</dbReference>
<organism evidence="12">
    <name type="scientific">Pseudoalteromonas atlantica</name>
    <name type="common">Alteromonas atlantica</name>
    <dbReference type="NCBI Taxonomy" id="288"/>
    <lineage>
        <taxon>Bacteria</taxon>
        <taxon>Pseudomonadati</taxon>
        <taxon>Pseudomonadota</taxon>
        <taxon>Gammaproteobacteria</taxon>
        <taxon>Alteromonadales</taxon>
        <taxon>Pseudoalteromonadaceae</taxon>
        <taxon>Pseudoalteromonas</taxon>
    </lineage>
</organism>
<comment type="pathway">
    <text evidence="3">Lipid metabolism.</text>
</comment>
<comment type="catalytic activity">
    <reaction evidence="1 9">
        <text>a 1-acyl-sn-glycero-3-phosphate + an acyl-CoA = a 1,2-diacyl-sn-glycero-3-phosphate + CoA</text>
        <dbReference type="Rhea" id="RHEA:19709"/>
        <dbReference type="ChEBI" id="CHEBI:57287"/>
        <dbReference type="ChEBI" id="CHEBI:57970"/>
        <dbReference type="ChEBI" id="CHEBI:58342"/>
        <dbReference type="ChEBI" id="CHEBI:58608"/>
        <dbReference type="EC" id="2.3.1.51"/>
    </reaction>
</comment>
<evidence type="ECO:0000256" key="8">
    <source>
        <dbReference type="ARBA" id="ARBA00023315"/>
    </source>
</evidence>
<dbReference type="PANTHER" id="PTHR10434">
    <property type="entry name" value="1-ACYL-SN-GLYCEROL-3-PHOSPHATE ACYLTRANSFERASE"/>
    <property type="match status" value="1"/>
</dbReference>
<evidence type="ECO:0000256" key="2">
    <source>
        <dbReference type="ARBA" id="ARBA00004728"/>
    </source>
</evidence>
<evidence type="ECO:0000256" key="3">
    <source>
        <dbReference type="ARBA" id="ARBA00005189"/>
    </source>
</evidence>
<protein>
    <recommendedName>
        <fullName evidence="6 9">1-acyl-sn-glycerol-3-phosphate acyltransferase</fullName>
        <ecNumber evidence="5 9">2.3.1.51</ecNumber>
    </recommendedName>
</protein>
<keyword evidence="7 9" id="KW-0808">Transferase</keyword>
<dbReference type="PANTHER" id="PTHR10434:SF11">
    <property type="entry name" value="1-ACYL-SN-GLYCEROL-3-PHOSPHATE ACYLTRANSFERASE"/>
    <property type="match status" value="1"/>
</dbReference>
<evidence type="ECO:0000256" key="5">
    <source>
        <dbReference type="ARBA" id="ARBA00013211"/>
    </source>
</evidence>
<dbReference type="NCBIfam" id="TIGR00530">
    <property type="entry name" value="AGP_acyltrn"/>
    <property type="match status" value="1"/>
</dbReference>
<evidence type="ECO:0000256" key="4">
    <source>
        <dbReference type="ARBA" id="ARBA00008655"/>
    </source>
</evidence>
<dbReference type="SUPFAM" id="SSF69593">
    <property type="entry name" value="Glycerol-3-phosphate (1)-acyltransferase"/>
    <property type="match status" value="1"/>
</dbReference>
<evidence type="ECO:0000256" key="7">
    <source>
        <dbReference type="ARBA" id="ARBA00022679"/>
    </source>
</evidence>
<feature type="domain" description="Phospholipid/glycerol acyltransferase" evidence="11">
    <location>
        <begin position="84"/>
        <end position="199"/>
    </location>
</feature>
<keyword evidence="8 9" id="KW-0012">Acyltransferase</keyword>
<keyword evidence="9" id="KW-1208">Phospholipid metabolism</keyword>
<feature type="transmembrane region" description="Helical" evidence="10">
    <location>
        <begin position="21"/>
        <end position="43"/>
    </location>
</feature>
<reference evidence="12" key="1">
    <citation type="journal article" date="2010" name="Appl. Microbiol. Biotechnol.">
        <title>Analysis of extracellular alginate lyase and its gene from a marine bacterial strain, Pseudoalteromonas atlantica AR06.</title>
        <authorList>
            <person name="Matsushima R."/>
            <person name="Danno H."/>
            <person name="Uchida M."/>
            <person name="Ishihara K."/>
            <person name="Suzuki T."/>
            <person name="Kaneniwa M."/>
            <person name="Ohtsubo Y."/>
            <person name="Nagata Y."/>
            <person name="Tsuda M."/>
        </authorList>
    </citation>
    <scope>NUCLEOTIDE SEQUENCE</scope>
    <source>
        <strain evidence="12">AR06</strain>
    </source>
</reference>
<dbReference type="InterPro" id="IPR004552">
    <property type="entry name" value="AGP_acyltrans"/>
</dbReference>
<sequence>MKYARLIAHCTHILERSLLAVIRILIMVLFIFFSCVFGLLLSIVRPFHPNNVHVIAGWFGSMAKMLGVKLVLKRHPDALNTGPAVYLSNHQNNYDLFTVSAMVPENCVSLGKKSLKWIPFFGQLYWLSGNILIDRANRSKAAGTISKAAEKIKQKGLSIWVFPEGTRSYGRGLLPFKTGAFHTALSADVPIVPVCMSTTDKTIKLNRWDNGTIYIEMLAPISLDKKVSAREQATQVHSIMAAKITELDAQARDK</sequence>
<dbReference type="UniPathway" id="UPA00557">
    <property type="reaction ID" value="UER00613"/>
</dbReference>
<keyword evidence="10" id="KW-0472">Membrane</keyword>
<dbReference type="EC" id="2.3.1.51" evidence="5 9"/>
<dbReference type="Pfam" id="PF01553">
    <property type="entry name" value="Acyltransferase"/>
    <property type="match status" value="1"/>
</dbReference>
<dbReference type="GO" id="GO:0003841">
    <property type="term" value="F:1-acylglycerol-3-phosphate O-acyltransferase activity"/>
    <property type="evidence" value="ECO:0007669"/>
    <property type="project" value="UniProtKB-UniRule"/>
</dbReference>
<keyword evidence="10" id="KW-0812">Transmembrane</keyword>
<dbReference type="InterPro" id="IPR002123">
    <property type="entry name" value="Plipid/glycerol_acylTrfase"/>
</dbReference>
<evidence type="ECO:0000256" key="1">
    <source>
        <dbReference type="ARBA" id="ARBA00001141"/>
    </source>
</evidence>
<dbReference type="GO" id="GO:0005886">
    <property type="term" value="C:plasma membrane"/>
    <property type="evidence" value="ECO:0007669"/>
    <property type="project" value="TreeGrafter"/>
</dbReference>
<keyword evidence="9" id="KW-0594">Phospholipid biosynthesis</keyword>
<evidence type="ECO:0000256" key="9">
    <source>
        <dbReference type="RuleBase" id="RU361267"/>
    </source>
</evidence>
<evidence type="ECO:0000259" key="11">
    <source>
        <dbReference type="SMART" id="SM00563"/>
    </source>
</evidence>
<comment type="pathway">
    <text evidence="2">Phospholipid metabolism; CDP-diacylglycerol biosynthesis; CDP-diacylglycerol from sn-glycerol 3-phosphate: step 2/3.</text>
</comment>
<keyword evidence="9" id="KW-0443">Lipid metabolism</keyword>
<evidence type="ECO:0000256" key="10">
    <source>
        <dbReference type="SAM" id="Phobius"/>
    </source>
</evidence>
<keyword evidence="9" id="KW-0444">Lipid biosynthesis</keyword>
<proteinExistence type="inferred from homology"/>
<evidence type="ECO:0000256" key="6">
    <source>
        <dbReference type="ARBA" id="ARBA00016139"/>
    </source>
</evidence>
<dbReference type="GO" id="GO:0006654">
    <property type="term" value="P:phosphatidic acid biosynthetic process"/>
    <property type="evidence" value="ECO:0007669"/>
    <property type="project" value="TreeGrafter"/>
</dbReference>
<dbReference type="AlphaFoldDB" id="D1MX64"/>
<dbReference type="EMBL" id="AB505895">
    <property type="protein sequence ID" value="BAI50572.1"/>
    <property type="molecule type" value="Genomic_DNA"/>
</dbReference>
<dbReference type="CDD" id="cd07989">
    <property type="entry name" value="LPLAT_AGPAT-like"/>
    <property type="match status" value="1"/>
</dbReference>
<dbReference type="SMART" id="SM00563">
    <property type="entry name" value="PlsC"/>
    <property type="match status" value="1"/>
</dbReference>
<comment type="similarity">
    <text evidence="4 9">Belongs to the 1-acyl-sn-glycerol-3-phosphate acyltransferase family.</text>
</comment>
<name>D1MX64_PSEAF</name>
<accession>D1MX64</accession>
<dbReference type="GO" id="GO:0016024">
    <property type="term" value="P:CDP-diacylglycerol biosynthetic process"/>
    <property type="evidence" value="ECO:0007669"/>
    <property type="project" value="UniProtKB-UniPathway"/>
</dbReference>
<evidence type="ECO:0000313" key="12">
    <source>
        <dbReference type="EMBL" id="BAI50572.1"/>
    </source>
</evidence>
<keyword evidence="10" id="KW-1133">Transmembrane helix</keyword>
<comment type="domain">
    <text evidence="9">The HXXXXD motif is essential for acyltransferase activity and may constitute the binding site for the phosphate moiety of the glycerol-3-phosphate.</text>
</comment>